<comment type="caution">
    <text evidence="1">The sequence shown here is derived from an EMBL/GenBank/DDBJ whole genome shotgun (WGS) entry which is preliminary data.</text>
</comment>
<protein>
    <submittedName>
        <fullName evidence="1">Uncharacterized protein</fullName>
    </submittedName>
</protein>
<keyword evidence="2" id="KW-1185">Reference proteome</keyword>
<accession>A0A834TWP8</accession>
<organism evidence="1 2">
    <name type="scientific">Senna tora</name>
    <dbReference type="NCBI Taxonomy" id="362788"/>
    <lineage>
        <taxon>Eukaryota</taxon>
        <taxon>Viridiplantae</taxon>
        <taxon>Streptophyta</taxon>
        <taxon>Embryophyta</taxon>
        <taxon>Tracheophyta</taxon>
        <taxon>Spermatophyta</taxon>
        <taxon>Magnoliopsida</taxon>
        <taxon>eudicotyledons</taxon>
        <taxon>Gunneridae</taxon>
        <taxon>Pentapetalae</taxon>
        <taxon>rosids</taxon>
        <taxon>fabids</taxon>
        <taxon>Fabales</taxon>
        <taxon>Fabaceae</taxon>
        <taxon>Caesalpinioideae</taxon>
        <taxon>Cassia clade</taxon>
        <taxon>Senna</taxon>
    </lineage>
</organism>
<sequence length="35" mass="3850">MGRSIFIISSTRTPPSWAPSWAQLGLLIPHTNISN</sequence>
<evidence type="ECO:0000313" key="2">
    <source>
        <dbReference type="Proteomes" id="UP000634136"/>
    </source>
</evidence>
<dbReference type="AlphaFoldDB" id="A0A834TWP8"/>
<reference evidence="1" key="1">
    <citation type="submission" date="2020-09" db="EMBL/GenBank/DDBJ databases">
        <title>Genome-Enabled Discovery of Anthraquinone Biosynthesis in Senna tora.</title>
        <authorList>
            <person name="Kang S.-H."/>
            <person name="Pandey R.P."/>
            <person name="Lee C.-M."/>
            <person name="Sim J.-S."/>
            <person name="Jeong J.-T."/>
            <person name="Choi B.-S."/>
            <person name="Jung M."/>
            <person name="Ginzburg D."/>
            <person name="Zhao K."/>
            <person name="Won S.Y."/>
            <person name="Oh T.-J."/>
            <person name="Yu Y."/>
            <person name="Kim N.-H."/>
            <person name="Lee O.R."/>
            <person name="Lee T.-H."/>
            <person name="Bashyal P."/>
            <person name="Kim T.-S."/>
            <person name="Lee W.-H."/>
            <person name="Kawkins C."/>
            <person name="Kim C.-K."/>
            <person name="Kim J.S."/>
            <person name="Ahn B.O."/>
            <person name="Rhee S.Y."/>
            <person name="Sohng J.K."/>
        </authorList>
    </citation>
    <scope>NUCLEOTIDE SEQUENCE</scope>
    <source>
        <tissue evidence="1">Leaf</tissue>
    </source>
</reference>
<dbReference type="EMBL" id="JAAIUW010000005">
    <property type="protein sequence ID" value="KAF7830053.1"/>
    <property type="molecule type" value="Genomic_DNA"/>
</dbReference>
<evidence type="ECO:0000313" key="1">
    <source>
        <dbReference type="EMBL" id="KAF7830053.1"/>
    </source>
</evidence>
<gene>
    <name evidence="1" type="ORF">G2W53_012386</name>
</gene>
<name>A0A834TWP8_9FABA</name>
<dbReference type="Proteomes" id="UP000634136">
    <property type="component" value="Unassembled WGS sequence"/>
</dbReference>
<proteinExistence type="predicted"/>